<dbReference type="InterPro" id="IPR003892">
    <property type="entry name" value="CUE"/>
</dbReference>
<dbReference type="InterPro" id="IPR009060">
    <property type="entry name" value="UBA-like_sf"/>
</dbReference>
<feature type="compositionally biased region" description="Acidic residues" evidence="1">
    <location>
        <begin position="128"/>
        <end position="138"/>
    </location>
</feature>
<feature type="compositionally biased region" description="Gly residues" evidence="1">
    <location>
        <begin position="52"/>
        <end position="64"/>
    </location>
</feature>
<organism evidence="3">
    <name type="scientific">Prasinoderma coloniale</name>
    <dbReference type="NCBI Taxonomy" id="156133"/>
    <lineage>
        <taxon>Eukaryota</taxon>
        <taxon>Viridiplantae</taxon>
        <taxon>Prasinodermophyta</taxon>
        <taxon>Prasinodermophyceae</taxon>
        <taxon>Prasinodermales</taxon>
        <taxon>Prasinodermaceae</taxon>
        <taxon>Prasinoderma</taxon>
    </lineage>
</organism>
<accession>A0A7R9TLW7</accession>
<dbReference type="AlphaFoldDB" id="A0A7R9TLW7"/>
<dbReference type="SUPFAM" id="SSF46934">
    <property type="entry name" value="UBA-like"/>
    <property type="match status" value="1"/>
</dbReference>
<feature type="domain" description="CUE" evidence="2">
    <location>
        <begin position="1"/>
        <end position="42"/>
    </location>
</feature>
<dbReference type="Gene3D" id="1.10.8.10">
    <property type="entry name" value="DNA helicase RuvA subunit, C-terminal domain"/>
    <property type="match status" value="1"/>
</dbReference>
<evidence type="ECO:0000256" key="1">
    <source>
        <dbReference type="SAM" id="MobiDB-lite"/>
    </source>
</evidence>
<dbReference type="EMBL" id="HBDZ01007877">
    <property type="protein sequence ID" value="CAD8239191.1"/>
    <property type="molecule type" value="Transcribed_RNA"/>
</dbReference>
<dbReference type="GO" id="GO:0043130">
    <property type="term" value="F:ubiquitin binding"/>
    <property type="evidence" value="ECO:0007669"/>
    <property type="project" value="InterPro"/>
</dbReference>
<reference evidence="3" key="1">
    <citation type="submission" date="2021-01" db="EMBL/GenBank/DDBJ databases">
        <authorList>
            <person name="Corre E."/>
            <person name="Pelletier E."/>
            <person name="Niang G."/>
            <person name="Scheremetjew M."/>
            <person name="Finn R."/>
            <person name="Kale V."/>
            <person name="Holt S."/>
            <person name="Cochrane G."/>
            <person name="Meng A."/>
            <person name="Brown T."/>
            <person name="Cohen L."/>
        </authorList>
    </citation>
    <scope>NUCLEOTIDE SEQUENCE</scope>
    <source>
        <strain evidence="3">CCMP1413</strain>
    </source>
</reference>
<feature type="region of interest" description="Disordered" evidence="1">
    <location>
        <begin position="45"/>
        <end position="92"/>
    </location>
</feature>
<gene>
    <name evidence="3" type="ORF">PCOL08062_LOCUS6025</name>
</gene>
<dbReference type="CDD" id="cd14279">
    <property type="entry name" value="CUE"/>
    <property type="match status" value="1"/>
</dbReference>
<dbReference type="Pfam" id="PF02845">
    <property type="entry name" value="CUE"/>
    <property type="match status" value="1"/>
</dbReference>
<dbReference type="PROSITE" id="PS51140">
    <property type="entry name" value="CUE"/>
    <property type="match status" value="1"/>
</dbReference>
<name>A0A7R9TLW7_9VIRI</name>
<protein>
    <recommendedName>
        <fullName evidence="2">CUE domain-containing protein</fullName>
    </recommendedName>
</protein>
<sequence length="175" mass="18724">MSGVQTLVGMFPDIERSVIASLYEANDENMERTIENLLALQKGNKAARENQGGVGGSGRANGGGGREEEDDDDWFGFFTGGSEAPGETSDHWLDTMSADLRSKVNSFNDAVNETINYIGDLVTEVVYGDEDEDYEDDDGHAKDERDTGAVQGGAGASGRLKKRRPKARAGGAKAE</sequence>
<evidence type="ECO:0000259" key="2">
    <source>
        <dbReference type="PROSITE" id="PS51140"/>
    </source>
</evidence>
<feature type="region of interest" description="Disordered" evidence="1">
    <location>
        <begin position="128"/>
        <end position="175"/>
    </location>
</feature>
<evidence type="ECO:0000313" key="3">
    <source>
        <dbReference type="EMBL" id="CAD8239191.1"/>
    </source>
</evidence>
<proteinExistence type="predicted"/>